<dbReference type="PROSITE" id="PS51324">
    <property type="entry name" value="ERV_ALR"/>
    <property type="match status" value="1"/>
</dbReference>
<keyword evidence="6" id="KW-1015">Disulfide bond</keyword>
<dbReference type="Gene3D" id="1.20.120.310">
    <property type="entry name" value="ERV/ALR sulfhydryl oxidase domain"/>
    <property type="match status" value="1"/>
</dbReference>
<evidence type="ECO:0000259" key="7">
    <source>
        <dbReference type="PROSITE" id="PS51324"/>
    </source>
</evidence>
<proteinExistence type="predicted"/>
<evidence type="ECO:0000256" key="3">
    <source>
        <dbReference type="ARBA" id="ARBA00022630"/>
    </source>
</evidence>
<organism evidence="8">
    <name type="scientific">viral metagenome</name>
    <dbReference type="NCBI Taxonomy" id="1070528"/>
    <lineage>
        <taxon>unclassified sequences</taxon>
        <taxon>metagenomes</taxon>
        <taxon>organismal metagenomes</taxon>
    </lineage>
</organism>
<dbReference type="AlphaFoldDB" id="A0A6C0CYM7"/>
<keyword evidence="5" id="KW-0560">Oxidoreductase</keyword>
<dbReference type="EMBL" id="MN739518">
    <property type="protein sequence ID" value="QHT09926.1"/>
    <property type="molecule type" value="Genomic_DNA"/>
</dbReference>
<sequence>MKYSKEWEVIPRMKPSEWGSSGWEFLHSIASTYPEDPTVEEKQEYQTFFLSLGPVLPCKACRPHYQDYILHHPLQKALLSRSTLVHYFFHFHNHVNRRLGKPILHRSSLPQYFAKSVPKNKE</sequence>
<comment type="cofactor">
    <cofactor evidence="1">
        <name>FAD</name>
        <dbReference type="ChEBI" id="CHEBI:57692"/>
    </cofactor>
</comment>
<dbReference type="GO" id="GO:0050660">
    <property type="term" value="F:flavin adenine dinucleotide binding"/>
    <property type="evidence" value="ECO:0007669"/>
    <property type="project" value="TreeGrafter"/>
</dbReference>
<keyword evidence="4" id="KW-0274">FAD</keyword>
<dbReference type="Pfam" id="PF04777">
    <property type="entry name" value="Evr1_Alr"/>
    <property type="match status" value="1"/>
</dbReference>
<evidence type="ECO:0000256" key="4">
    <source>
        <dbReference type="ARBA" id="ARBA00022827"/>
    </source>
</evidence>
<dbReference type="PANTHER" id="PTHR12645:SF0">
    <property type="entry name" value="FAD-LINKED SULFHYDRYL OXIDASE ALR"/>
    <property type="match status" value="1"/>
</dbReference>
<dbReference type="InterPro" id="IPR039799">
    <property type="entry name" value="ALR/ERV"/>
</dbReference>
<evidence type="ECO:0000313" key="8">
    <source>
        <dbReference type="EMBL" id="QHT09926.1"/>
    </source>
</evidence>
<evidence type="ECO:0000256" key="5">
    <source>
        <dbReference type="ARBA" id="ARBA00023002"/>
    </source>
</evidence>
<name>A0A6C0CYM7_9ZZZZ</name>
<evidence type="ECO:0000256" key="6">
    <source>
        <dbReference type="ARBA" id="ARBA00023157"/>
    </source>
</evidence>
<accession>A0A6C0CYM7</accession>
<dbReference type="EC" id="1.8.3.2" evidence="2"/>
<dbReference type="InterPro" id="IPR036774">
    <property type="entry name" value="ERV/ALR_sulphydryl_oxid_sf"/>
</dbReference>
<dbReference type="GO" id="GO:0005739">
    <property type="term" value="C:mitochondrion"/>
    <property type="evidence" value="ECO:0007669"/>
    <property type="project" value="TreeGrafter"/>
</dbReference>
<protein>
    <recommendedName>
        <fullName evidence="2">thiol oxidase</fullName>
        <ecNumber evidence="2">1.8.3.2</ecNumber>
    </recommendedName>
</protein>
<keyword evidence="3" id="KW-0285">Flavoprotein</keyword>
<reference evidence="8" key="1">
    <citation type="journal article" date="2020" name="Nature">
        <title>Giant virus diversity and host interactions through global metagenomics.</title>
        <authorList>
            <person name="Schulz F."/>
            <person name="Roux S."/>
            <person name="Paez-Espino D."/>
            <person name="Jungbluth S."/>
            <person name="Walsh D.A."/>
            <person name="Denef V.J."/>
            <person name="McMahon K.D."/>
            <person name="Konstantinidis K.T."/>
            <person name="Eloe-Fadrosh E.A."/>
            <person name="Kyrpides N.C."/>
            <person name="Woyke T."/>
        </authorList>
    </citation>
    <scope>NUCLEOTIDE SEQUENCE</scope>
    <source>
        <strain evidence="8">GVMAG-M-3300023174-104</strain>
    </source>
</reference>
<evidence type="ECO:0000256" key="1">
    <source>
        <dbReference type="ARBA" id="ARBA00001974"/>
    </source>
</evidence>
<dbReference type="PANTHER" id="PTHR12645">
    <property type="entry name" value="ALR/ERV"/>
    <property type="match status" value="1"/>
</dbReference>
<dbReference type="SUPFAM" id="SSF69000">
    <property type="entry name" value="FAD-dependent thiol oxidase"/>
    <property type="match status" value="1"/>
</dbReference>
<feature type="domain" description="ERV/ALR sulfhydryl oxidase" evidence="7">
    <location>
        <begin position="11"/>
        <end position="113"/>
    </location>
</feature>
<evidence type="ECO:0000256" key="2">
    <source>
        <dbReference type="ARBA" id="ARBA00012512"/>
    </source>
</evidence>
<dbReference type="InterPro" id="IPR017905">
    <property type="entry name" value="ERV/ALR_sulphydryl_oxidase"/>
</dbReference>
<dbReference type="GO" id="GO:0016971">
    <property type="term" value="F:flavin-dependent sulfhydryl oxidase activity"/>
    <property type="evidence" value="ECO:0007669"/>
    <property type="project" value="InterPro"/>
</dbReference>